<accession>A0A7C9EE01</accession>
<reference evidence="1" key="2">
    <citation type="submission" date="2020-07" db="EMBL/GenBank/DDBJ databases">
        <authorList>
            <person name="Vera ALvarez R."/>
            <person name="Arias-Moreno D.M."/>
            <person name="Jimenez-Jacinto V."/>
            <person name="Jimenez-Bremont J.F."/>
            <person name="Swaminathan K."/>
            <person name="Moose S.P."/>
            <person name="Guerrero-Gonzalez M.L."/>
            <person name="Marino-Ramirez L."/>
            <person name="Landsman D."/>
            <person name="Rodriguez-Kessler M."/>
            <person name="Delgado-Sanchez P."/>
        </authorList>
    </citation>
    <scope>NUCLEOTIDE SEQUENCE</scope>
    <source>
        <tissue evidence="1">Cladode</tissue>
    </source>
</reference>
<sequence length="122" mass="14429">MLLDLKMEILRCNGLVVLQQRLHLAKYFVWKKMMGQLLLTFSRKKILLHSMMRWLISGNKLEAMRIYQIPLVVPQWKFTITTESFQSSAYLKLLWVCSLALLQTSLKHVAQHLHPNQTYVLM</sequence>
<dbReference type="AlphaFoldDB" id="A0A7C9EE01"/>
<organism evidence="1">
    <name type="scientific">Opuntia streptacantha</name>
    <name type="common">Prickly pear cactus</name>
    <name type="synonym">Opuntia cardona</name>
    <dbReference type="NCBI Taxonomy" id="393608"/>
    <lineage>
        <taxon>Eukaryota</taxon>
        <taxon>Viridiplantae</taxon>
        <taxon>Streptophyta</taxon>
        <taxon>Embryophyta</taxon>
        <taxon>Tracheophyta</taxon>
        <taxon>Spermatophyta</taxon>
        <taxon>Magnoliopsida</taxon>
        <taxon>eudicotyledons</taxon>
        <taxon>Gunneridae</taxon>
        <taxon>Pentapetalae</taxon>
        <taxon>Caryophyllales</taxon>
        <taxon>Cactineae</taxon>
        <taxon>Cactaceae</taxon>
        <taxon>Opuntioideae</taxon>
        <taxon>Opuntia</taxon>
    </lineage>
</organism>
<name>A0A7C9EE01_OPUST</name>
<reference evidence="1" key="1">
    <citation type="journal article" date="2013" name="J. Plant Res.">
        <title>Effect of fungi and light on seed germination of three Opuntia species from semiarid lands of central Mexico.</title>
        <authorList>
            <person name="Delgado-Sanchez P."/>
            <person name="Jimenez-Bremont J.F."/>
            <person name="Guerrero-Gonzalez Mde L."/>
            <person name="Flores J."/>
        </authorList>
    </citation>
    <scope>NUCLEOTIDE SEQUENCE</scope>
    <source>
        <tissue evidence="1">Cladode</tissue>
    </source>
</reference>
<protein>
    <submittedName>
        <fullName evidence="1">Uncharacterized protein</fullName>
    </submittedName>
</protein>
<evidence type="ECO:0000313" key="1">
    <source>
        <dbReference type="EMBL" id="MBA4665560.1"/>
    </source>
</evidence>
<proteinExistence type="predicted"/>
<dbReference type="EMBL" id="GISG01227600">
    <property type="protein sequence ID" value="MBA4665560.1"/>
    <property type="molecule type" value="Transcribed_RNA"/>
</dbReference>